<dbReference type="Gene3D" id="2.60.120.10">
    <property type="entry name" value="Jelly Rolls"/>
    <property type="match status" value="1"/>
</dbReference>
<dbReference type="InterPro" id="IPR050595">
    <property type="entry name" value="Bact_response_regulator"/>
</dbReference>
<dbReference type="SUPFAM" id="SSF51206">
    <property type="entry name" value="cAMP-binding domain-like"/>
    <property type="match status" value="1"/>
</dbReference>
<protein>
    <submittedName>
        <fullName evidence="9">cAMP-binding domain of CRP or a regulatory subunit of cAMP-dependent protein kinases</fullName>
    </submittedName>
</protein>
<dbReference type="OrthoDB" id="9127033at2"/>
<keyword evidence="9" id="KW-0418">Kinase</keyword>
<dbReference type="RefSeq" id="WP_072765103.1">
    <property type="nucleotide sequence ID" value="NZ_FQYX01000021.1"/>
</dbReference>
<dbReference type="PROSITE" id="PS51063">
    <property type="entry name" value="HTH_CRP_2"/>
    <property type="match status" value="1"/>
</dbReference>
<dbReference type="SUPFAM" id="SSF46785">
    <property type="entry name" value="Winged helix' DNA-binding domain"/>
    <property type="match status" value="1"/>
</dbReference>
<feature type="domain" description="Response regulatory" evidence="7">
    <location>
        <begin position="3"/>
        <end position="119"/>
    </location>
</feature>
<keyword evidence="2" id="KW-0805">Transcription regulation</keyword>
<dbReference type="SUPFAM" id="SSF52172">
    <property type="entry name" value="CheY-like"/>
    <property type="match status" value="1"/>
</dbReference>
<feature type="domain" description="HTH crp-type" evidence="8">
    <location>
        <begin position="275"/>
        <end position="344"/>
    </location>
</feature>
<dbReference type="GO" id="GO:0006355">
    <property type="term" value="P:regulation of DNA-templated transcription"/>
    <property type="evidence" value="ECO:0007669"/>
    <property type="project" value="InterPro"/>
</dbReference>
<keyword evidence="10" id="KW-1185">Reference proteome</keyword>
<gene>
    <name evidence="9" type="ORF">SAMN04487911_12149</name>
</gene>
<dbReference type="PANTHER" id="PTHR44591">
    <property type="entry name" value="STRESS RESPONSE REGULATOR PROTEIN 1"/>
    <property type="match status" value="1"/>
</dbReference>
<accession>A0A1M6JCL4</accession>
<dbReference type="SMART" id="SM00448">
    <property type="entry name" value="REC"/>
    <property type="match status" value="1"/>
</dbReference>
<dbReference type="InterPro" id="IPR036390">
    <property type="entry name" value="WH_DNA-bd_sf"/>
</dbReference>
<keyword evidence="3" id="KW-0238">DNA-binding</keyword>
<sequence>MKKILLIEDDLALRENTAELLELSGYEVTTASNGKIGIETAMELLPDLIVCDIMMPEVNGYGVLQAISEKEATKNIPFIFLSAKTEHKEIRKGMDMGADDYLTKPFEEEDLISAVESRLAKSILLSRLGNQAASETSHTGDRLNNLAQLKLFFSEKGQTTSYKKGEMIFNEGEPSNRIYLILNGLVKCHKMDEDGKELITSLYKKEDFLGFTSFLDNIPYQESATVIEAVQLAWTTKDTLKSILEENHTLSMELMELFSDNLTEIKGQLLHMAYSSVRKKTAQTLLQFAEILGKDTEEPIKISRTDLASVAGIATESLIRTLSGFKKEGLIAIEGRNIRIVELKALQYVN</sequence>
<dbReference type="PROSITE" id="PS50042">
    <property type="entry name" value="CNMP_BINDING_3"/>
    <property type="match status" value="1"/>
</dbReference>
<keyword evidence="9" id="KW-0808">Transferase</keyword>
<evidence type="ECO:0000259" key="7">
    <source>
        <dbReference type="PROSITE" id="PS50110"/>
    </source>
</evidence>
<organism evidence="9 10">
    <name type="scientific">Arenibacter nanhaiticus</name>
    <dbReference type="NCBI Taxonomy" id="558155"/>
    <lineage>
        <taxon>Bacteria</taxon>
        <taxon>Pseudomonadati</taxon>
        <taxon>Bacteroidota</taxon>
        <taxon>Flavobacteriia</taxon>
        <taxon>Flavobacteriales</taxon>
        <taxon>Flavobacteriaceae</taxon>
        <taxon>Arenibacter</taxon>
    </lineage>
</organism>
<dbReference type="AlphaFoldDB" id="A0A1M6JCL4"/>
<dbReference type="Gene3D" id="1.10.10.10">
    <property type="entry name" value="Winged helix-like DNA-binding domain superfamily/Winged helix DNA-binding domain"/>
    <property type="match status" value="1"/>
</dbReference>
<evidence type="ECO:0000256" key="3">
    <source>
        <dbReference type="ARBA" id="ARBA00023125"/>
    </source>
</evidence>
<evidence type="ECO:0000259" key="6">
    <source>
        <dbReference type="PROSITE" id="PS50042"/>
    </source>
</evidence>
<feature type="modified residue" description="4-aspartylphosphate" evidence="5">
    <location>
        <position position="52"/>
    </location>
</feature>
<feature type="domain" description="Cyclic nucleotide-binding" evidence="6">
    <location>
        <begin position="162"/>
        <end position="261"/>
    </location>
</feature>
<dbReference type="InterPro" id="IPR000595">
    <property type="entry name" value="cNMP-bd_dom"/>
</dbReference>
<dbReference type="InterPro" id="IPR036388">
    <property type="entry name" value="WH-like_DNA-bd_sf"/>
</dbReference>
<evidence type="ECO:0000256" key="4">
    <source>
        <dbReference type="ARBA" id="ARBA00023163"/>
    </source>
</evidence>
<keyword evidence="1 5" id="KW-0597">Phosphoprotein</keyword>
<dbReference type="GO" id="GO:0016301">
    <property type="term" value="F:kinase activity"/>
    <property type="evidence" value="ECO:0007669"/>
    <property type="project" value="UniProtKB-KW"/>
</dbReference>
<evidence type="ECO:0000313" key="10">
    <source>
        <dbReference type="Proteomes" id="UP000184231"/>
    </source>
</evidence>
<proteinExistence type="predicted"/>
<dbReference type="Gene3D" id="3.40.50.2300">
    <property type="match status" value="1"/>
</dbReference>
<dbReference type="Pfam" id="PF00072">
    <property type="entry name" value="Response_reg"/>
    <property type="match status" value="1"/>
</dbReference>
<dbReference type="Pfam" id="PF00027">
    <property type="entry name" value="cNMP_binding"/>
    <property type="match status" value="1"/>
</dbReference>
<dbReference type="SMART" id="SM00100">
    <property type="entry name" value="cNMP"/>
    <property type="match status" value="1"/>
</dbReference>
<keyword evidence="4" id="KW-0804">Transcription</keyword>
<dbReference type="InterPro" id="IPR018490">
    <property type="entry name" value="cNMP-bd_dom_sf"/>
</dbReference>
<dbReference type="Pfam" id="PF13545">
    <property type="entry name" value="HTH_Crp_2"/>
    <property type="match status" value="1"/>
</dbReference>
<dbReference type="EMBL" id="FQYX01000021">
    <property type="protein sequence ID" value="SHJ44360.1"/>
    <property type="molecule type" value="Genomic_DNA"/>
</dbReference>
<dbReference type="GO" id="GO:0003677">
    <property type="term" value="F:DNA binding"/>
    <property type="evidence" value="ECO:0007669"/>
    <property type="project" value="UniProtKB-KW"/>
</dbReference>
<dbReference type="CDD" id="cd17574">
    <property type="entry name" value="REC_OmpR"/>
    <property type="match status" value="1"/>
</dbReference>
<evidence type="ECO:0000313" key="9">
    <source>
        <dbReference type="EMBL" id="SHJ44360.1"/>
    </source>
</evidence>
<dbReference type="CDD" id="cd00038">
    <property type="entry name" value="CAP_ED"/>
    <property type="match status" value="1"/>
</dbReference>
<evidence type="ECO:0000256" key="1">
    <source>
        <dbReference type="ARBA" id="ARBA00022553"/>
    </source>
</evidence>
<evidence type="ECO:0000256" key="5">
    <source>
        <dbReference type="PROSITE-ProRule" id="PRU00169"/>
    </source>
</evidence>
<evidence type="ECO:0000259" key="8">
    <source>
        <dbReference type="PROSITE" id="PS51063"/>
    </source>
</evidence>
<reference evidence="10" key="1">
    <citation type="submission" date="2016-11" db="EMBL/GenBank/DDBJ databases">
        <authorList>
            <person name="Varghese N."/>
            <person name="Submissions S."/>
        </authorList>
    </citation>
    <scope>NUCLEOTIDE SEQUENCE [LARGE SCALE GENOMIC DNA]</scope>
    <source>
        <strain evidence="10">CGMCC 1.8863</strain>
    </source>
</reference>
<dbReference type="InterPro" id="IPR014710">
    <property type="entry name" value="RmlC-like_jellyroll"/>
</dbReference>
<dbReference type="InterPro" id="IPR012318">
    <property type="entry name" value="HTH_CRP"/>
</dbReference>
<dbReference type="InterPro" id="IPR011006">
    <property type="entry name" value="CheY-like_superfamily"/>
</dbReference>
<evidence type="ECO:0000256" key="2">
    <source>
        <dbReference type="ARBA" id="ARBA00023015"/>
    </source>
</evidence>
<name>A0A1M6JCL4_9FLAO</name>
<dbReference type="PROSITE" id="PS50110">
    <property type="entry name" value="RESPONSE_REGULATORY"/>
    <property type="match status" value="1"/>
</dbReference>
<dbReference type="PANTHER" id="PTHR44591:SF3">
    <property type="entry name" value="RESPONSE REGULATORY DOMAIN-CONTAINING PROTEIN"/>
    <property type="match status" value="1"/>
</dbReference>
<dbReference type="STRING" id="558155.SAMN04487911_12149"/>
<dbReference type="SMART" id="SM00419">
    <property type="entry name" value="HTH_CRP"/>
    <property type="match status" value="1"/>
</dbReference>
<dbReference type="InterPro" id="IPR001789">
    <property type="entry name" value="Sig_transdc_resp-reg_receiver"/>
</dbReference>
<dbReference type="GO" id="GO:0000160">
    <property type="term" value="P:phosphorelay signal transduction system"/>
    <property type="evidence" value="ECO:0007669"/>
    <property type="project" value="InterPro"/>
</dbReference>
<dbReference type="Proteomes" id="UP000184231">
    <property type="component" value="Unassembled WGS sequence"/>
</dbReference>